<dbReference type="EMBL" id="JAAMPC010000002">
    <property type="protein sequence ID" value="KAG2325304.1"/>
    <property type="molecule type" value="Genomic_DNA"/>
</dbReference>
<evidence type="ECO:0000256" key="16">
    <source>
        <dbReference type="SAM" id="MobiDB-lite"/>
    </source>
</evidence>
<feature type="region of interest" description="Disordered" evidence="16">
    <location>
        <begin position="1"/>
        <end position="23"/>
    </location>
</feature>
<feature type="region of interest" description="Disordered" evidence="16">
    <location>
        <begin position="604"/>
        <end position="663"/>
    </location>
</feature>
<dbReference type="SMART" id="SM00717">
    <property type="entry name" value="SANT"/>
    <property type="match status" value="1"/>
</dbReference>
<evidence type="ECO:0008006" key="23">
    <source>
        <dbReference type="Google" id="ProtNLM"/>
    </source>
</evidence>
<feature type="domain" description="Myb-like" evidence="18">
    <location>
        <begin position="512"/>
        <end position="562"/>
    </location>
</feature>
<dbReference type="InterPro" id="IPR006447">
    <property type="entry name" value="Myb_dom_plants"/>
</dbReference>
<keyword evidence="17" id="KW-1133">Transmembrane helix</keyword>
<keyword evidence="7" id="KW-0256">Endoplasmic reticulum</keyword>
<evidence type="ECO:0000256" key="2">
    <source>
        <dbReference type="ARBA" id="ARBA00004162"/>
    </source>
</evidence>
<evidence type="ECO:0000313" key="21">
    <source>
        <dbReference type="EMBL" id="KAG2325304.1"/>
    </source>
</evidence>
<feature type="compositionally biased region" description="Low complexity" evidence="16">
    <location>
        <begin position="631"/>
        <end position="640"/>
    </location>
</feature>
<comment type="subcellular location">
    <subcellularLocation>
        <location evidence="2">Cell membrane</location>
        <topology evidence="2">Single-pass membrane protein</topology>
    </subcellularLocation>
    <subcellularLocation>
        <location evidence="3">Endoplasmic reticulum membrane</location>
    </subcellularLocation>
    <subcellularLocation>
        <location evidence="1">Nucleus</location>
    </subcellularLocation>
</comment>
<dbReference type="PROSITE" id="PS51294">
    <property type="entry name" value="HTH_MYB"/>
    <property type="match status" value="1"/>
</dbReference>
<dbReference type="InterPro" id="IPR009057">
    <property type="entry name" value="Homeodomain-like_sf"/>
</dbReference>
<keyword evidence="17" id="KW-0472">Membrane</keyword>
<dbReference type="GO" id="GO:0010468">
    <property type="term" value="P:regulation of gene expression"/>
    <property type="evidence" value="ECO:0007669"/>
    <property type="project" value="UniProtKB-ARBA"/>
</dbReference>
<dbReference type="InterPro" id="IPR009721">
    <property type="entry name" value="O-acyltransferase_WSD1_C"/>
</dbReference>
<comment type="similarity">
    <text evidence="13">In the N-terminal section; belongs to the long-chain O-acyltransferase family.</text>
</comment>
<evidence type="ECO:0000256" key="10">
    <source>
        <dbReference type="ARBA" id="ARBA00023163"/>
    </source>
</evidence>
<keyword evidence="17" id="KW-0812">Transmembrane</keyword>
<dbReference type="GO" id="GO:0047196">
    <property type="term" value="F:long-chain-alcohol O-fatty-acyltransferase activity"/>
    <property type="evidence" value="ECO:0007669"/>
    <property type="project" value="UniProtKB-EC"/>
</dbReference>
<comment type="catalytic activity">
    <reaction evidence="14">
        <text>a long chain fatty alcohol + a fatty acyl-CoA = a long-chain alcohol wax ester + CoA</text>
        <dbReference type="Rhea" id="RHEA:38443"/>
        <dbReference type="ChEBI" id="CHEBI:17135"/>
        <dbReference type="ChEBI" id="CHEBI:57287"/>
        <dbReference type="ChEBI" id="CHEBI:77636"/>
        <dbReference type="ChEBI" id="CHEBI:235323"/>
        <dbReference type="EC" id="2.3.1.75"/>
    </reaction>
</comment>
<evidence type="ECO:0000256" key="1">
    <source>
        <dbReference type="ARBA" id="ARBA00004123"/>
    </source>
</evidence>
<dbReference type="OrthoDB" id="118550at2759"/>
<dbReference type="PANTHER" id="PTHR31650">
    <property type="entry name" value="O-ACYLTRANSFERASE (WSD1-LIKE) FAMILY PROTEIN"/>
    <property type="match status" value="1"/>
</dbReference>
<evidence type="ECO:0000256" key="7">
    <source>
        <dbReference type="ARBA" id="ARBA00022824"/>
    </source>
</evidence>
<dbReference type="InterPro" id="IPR023213">
    <property type="entry name" value="CAT-like_dom_sf"/>
</dbReference>
<dbReference type="Pfam" id="PF00249">
    <property type="entry name" value="Myb_DNA-binding"/>
    <property type="match status" value="1"/>
</dbReference>
<feature type="transmembrane region" description="Helical" evidence="17">
    <location>
        <begin position="190"/>
        <end position="212"/>
    </location>
</feature>
<dbReference type="GO" id="GO:0005634">
    <property type="term" value="C:nucleus"/>
    <property type="evidence" value="ECO:0007669"/>
    <property type="project" value="UniProtKB-SubCell"/>
</dbReference>
<evidence type="ECO:0000256" key="13">
    <source>
        <dbReference type="ARBA" id="ARBA00024360"/>
    </source>
</evidence>
<dbReference type="InterPro" id="IPR017930">
    <property type="entry name" value="Myb_dom"/>
</dbReference>
<evidence type="ECO:0000259" key="19">
    <source>
        <dbReference type="PROSITE" id="PS51293"/>
    </source>
</evidence>
<evidence type="ECO:0000259" key="18">
    <source>
        <dbReference type="PROSITE" id="PS50090"/>
    </source>
</evidence>
<dbReference type="Pfam" id="PF03007">
    <property type="entry name" value="WS_DGAT_cat"/>
    <property type="match status" value="1"/>
</dbReference>
<keyword evidence="9" id="KW-0238">DNA-binding</keyword>
<dbReference type="InterPro" id="IPR004255">
    <property type="entry name" value="O-acyltransferase_WSD1_N"/>
</dbReference>
<organism evidence="21 22">
    <name type="scientific">Brassica carinata</name>
    <name type="common">Ethiopian mustard</name>
    <name type="synonym">Abyssinian cabbage</name>
    <dbReference type="NCBI Taxonomy" id="52824"/>
    <lineage>
        <taxon>Eukaryota</taxon>
        <taxon>Viridiplantae</taxon>
        <taxon>Streptophyta</taxon>
        <taxon>Embryophyta</taxon>
        <taxon>Tracheophyta</taxon>
        <taxon>Spermatophyta</taxon>
        <taxon>Magnoliopsida</taxon>
        <taxon>eudicotyledons</taxon>
        <taxon>Gunneridae</taxon>
        <taxon>Pentapetalae</taxon>
        <taxon>rosids</taxon>
        <taxon>malvids</taxon>
        <taxon>Brassicales</taxon>
        <taxon>Brassicaceae</taxon>
        <taxon>Brassiceae</taxon>
        <taxon>Brassica</taxon>
    </lineage>
</organism>
<name>A0A8X7W7C7_BRACI</name>
<feature type="domain" description="SANT" evidence="19">
    <location>
        <begin position="515"/>
        <end position="566"/>
    </location>
</feature>
<evidence type="ECO:0000313" key="22">
    <source>
        <dbReference type="Proteomes" id="UP000886595"/>
    </source>
</evidence>
<dbReference type="GO" id="GO:0005886">
    <property type="term" value="C:plasma membrane"/>
    <property type="evidence" value="ECO:0007669"/>
    <property type="project" value="UniProtKB-SubCell"/>
</dbReference>
<sequence length="776" mass="87455">MENKKFLEGDDLETTSMEPLSPMSQMLSSPNLFIVITFGFKTRCNPSAFVEGLKTTLINAPRFSSKMVINYKKKGEPVWIPVRIRVEDHVTVPDLDYPNIKNPDQFLEDYTSRIANIPMDMSKPLWEFHLLNIKTSNAESVLLAKIHHSIGDGMSLMSLLLACSRKTSDPSALISNTPTTTKPVKSMISAWWLIAGLWFMIRVTFTTLVEFFKLMLTICFLRDTKNPLMGNPDDGIQSWKLIHRIISFDDVKLVKNTMNMKVNDVLLGMTQAGISRYLTTKYDGYTMTQKKKILEKIRFRGAVAINLRPATNIEDLANMMTKGSKCRWGNFIGTIIFPLWIKSENDPLEYVRRAKATMDRKKISLEAFIFYGIIKFTLNFLGGKAVEAFGKRIFGNTSLAFSNVKGPDEEISLFGHPISYVAGSALVGSQALNIHFISYVDKIIINLAVDTATIPDPHQLCDEFVEALKIIKSAVHEKRSHKMEEHCESLCDRASDELSADAFCLKTRKPYTITKQREKWTEAEHEKFVEALKLYGRAWRRIEEHVGTKTAVQIRSHAQKFFTKVARDCGVVSERSIEIPPPRPKRKPMHPYPRKLVIPATLTGGKLVQDEDNRSPTSVLSAHGSDGLGSIGSNSPNSSSADYQVHELSSHTEESLSPEAETKQQSLKLFGKTFVVGDYNSWTSSNDSEYVKKKSDLETQSVRCSSSSSSESAETELTTQVVVVVVSEEFKRSERSAFSQLKSSAIGMKNMKGFMPYKKRIKVEENCLAKTSYPLW</sequence>
<keyword evidence="11" id="KW-0539">Nucleus</keyword>
<dbReference type="Gene3D" id="3.30.559.10">
    <property type="entry name" value="Chloramphenicol acetyltransferase-like domain"/>
    <property type="match status" value="1"/>
</dbReference>
<dbReference type="Proteomes" id="UP000886595">
    <property type="component" value="Unassembled WGS sequence"/>
</dbReference>
<dbReference type="InterPro" id="IPR017884">
    <property type="entry name" value="SANT_dom"/>
</dbReference>
<evidence type="ECO:0000256" key="12">
    <source>
        <dbReference type="ARBA" id="ARBA00023315"/>
    </source>
</evidence>
<dbReference type="SUPFAM" id="SSF52777">
    <property type="entry name" value="CoA-dependent acyltransferases"/>
    <property type="match status" value="1"/>
</dbReference>
<evidence type="ECO:0000256" key="14">
    <source>
        <dbReference type="ARBA" id="ARBA00047604"/>
    </source>
</evidence>
<feature type="compositionally biased region" description="Basic and acidic residues" evidence="16">
    <location>
        <begin position="644"/>
        <end position="654"/>
    </location>
</feature>
<dbReference type="AlphaFoldDB" id="A0A8X7W7C7"/>
<evidence type="ECO:0000256" key="15">
    <source>
        <dbReference type="ARBA" id="ARBA00048109"/>
    </source>
</evidence>
<dbReference type="Pfam" id="PF06974">
    <property type="entry name" value="WS_DGAT_C"/>
    <property type="match status" value="1"/>
</dbReference>
<evidence type="ECO:0000256" key="4">
    <source>
        <dbReference type="ARBA" id="ARBA00004771"/>
    </source>
</evidence>
<evidence type="ECO:0000256" key="6">
    <source>
        <dbReference type="ARBA" id="ARBA00022679"/>
    </source>
</evidence>
<keyword evidence="22" id="KW-1185">Reference proteome</keyword>
<protein>
    <recommendedName>
        <fullName evidence="23">Diacylglycerol O-acyltransferase</fullName>
    </recommendedName>
</protein>
<comment type="caution">
    <text evidence="21">The sequence shown here is derived from an EMBL/GenBank/DDBJ whole genome shotgun (WGS) entry which is preliminary data.</text>
</comment>
<comment type="pathway">
    <text evidence="5">Lipid metabolism.</text>
</comment>
<keyword evidence="6" id="KW-0808">Transferase</keyword>
<keyword evidence="12" id="KW-0012">Acyltransferase</keyword>
<reference evidence="21 22" key="1">
    <citation type="submission" date="2020-02" db="EMBL/GenBank/DDBJ databases">
        <authorList>
            <person name="Ma Q."/>
            <person name="Huang Y."/>
            <person name="Song X."/>
            <person name="Pei D."/>
        </authorList>
    </citation>
    <scope>NUCLEOTIDE SEQUENCE [LARGE SCALE GENOMIC DNA]</scope>
    <source>
        <strain evidence="21">Sxm20200214</strain>
        <tissue evidence="21">Leaf</tissue>
    </source>
</reference>
<evidence type="ECO:0000259" key="20">
    <source>
        <dbReference type="PROSITE" id="PS51294"/>
    </source>
</evidence>
<proteinExistence type="inferred from homology"/>
<dbReference type="GO" id="GO:0003677">
    <property type="term" value="F:DNA binding"/>
    <property type="evidence" value="ECO:0007669"/>
    <property type="project" value="UniProtKB-KW"/>
</dbReference>
<dbReference type="PANTHER" id="PTHR31650:SF30">
    <property type="entry name" value="WAX ESTER SYNTHASE_DIACYLGLYCEROL ACYLTRANSFERASE 1"/>
    <property type="match status" value="1"/>
</dbReference>
<evidence type="ECO:0000256" key="3">
    <source>
        <dbReference type="ARBA" id="ARBA00004586"/>
    </source>
</evidence>
<gene>
    <name evidence="21" type="ORF">Bca52824_008032</name>
</gene>
<keyword evidence="8" id="KW-0805">Transcription regulation</keyword>
<dbReference type="Gene3D" id="1.10.10.60">
    <property type="entry name" value="Homeodomain-like"/>
    <property type="match status" value="1"/>
</dbReference>
<dbReference type="GO" id="GO:0005789">
    <property type="term" value="C:endoplasmic reticulum membrane"/>
    <property type="evidence" value="ECO:0007669"/>
    <property type="project" value="UniProtKB-SubCell"/>
</dbReference>
<comment type="pathway">
    <text evidence="4">Glycerolipid metabolism; triacylglycerol biosynthesis.</text>
</comment>
<evidence type="ECO:0000256" key="5">
    <source>
        <dbReference type="ARBA" id="ARBA00005189"/>
    </source>
</evidence>
<accession>A0A8X7W7C7</accession>
<dbReference type="FunFam" id="1.10.10.60:FF:000023">
    <property type="entry name" value="protein REVEILLE 6 isoform X1"/>
    <property type="match status" value="1"/>
</dbReference>
<dbReference type="GO" id="GO:0004144">
    <property type="term" value="F:diacylglycerol O-acyltransferase activity"/>
    <property type="evidence" value="ECO:0007669"/>
    <property type="project" value="UniProtKB-EC"/>
</dbReference>
<dbReference type="NCBIfam" id="TIGR01557">
    <property type="entry name" value="myb_SHAQKYF"/>
    <property type="match status" value="1"/>
</dbReference>
<keyword evidence="10" id="KW-0804">Transcription</keyword>
<feature type="domain" description="HTH myb-type" evidence="20">
    <location>
        <begin position="512"/>
        <end position="566"/>
    </location>
</feature>
<evidence type="ECO:0000256" key="9">
    <source>
        <dbReference type="ARBA" id="ARBA00023125"/>
    </source>
</evidence>
<dbReference type="CDD" id="cd00167">
    <property type="entry name" value="SANT"/>
    <property type="match status" value="1"/>
</dbReference>
<dbReference type="InterPro" id="IPR001005">
    <property type="entry name" value="SANT/Myb"/>
</dbReference>
<dbReference type="GO" id="GO:0019432">
    <property type="term" value="P:triglyceride biosynthetic process"/>
    <property type="evidence" value="ECO:0007669"/>
    <property type="project" value="TreeGrafter"/>
</dbReference>
<evidence type="ECO:0000256" key="17">
    <source>
        <dbReference type="SAM" id="Phobius"/>
    </source>
</evidence>
<dbReference type="PROSITE" id="PS50090">
    <property type="entry name" value="MYB_LIKE"/>
    <property type="match status" value="1"/>
</dbReference>
<dbReference type="SUPFAM" id="SSF46689">
    <property type="entry name" value="Homeodomain-like"/>
    <property type="match status" value="1"/>
</dbReference>
<dbReference type="InterPro" id="IPR045034">
    <property type="entry name" value="O-acyltransferase_WSD1-like"/>
</dbReference>
<dbReference type="PROSITE" id="PS51293">
    <property type="entry name" value="SANT"/>
    <property type="match status" value="1"/>
</dbReference>
<evidence type="ECO:0000256" key="11">
    <source>
        <dbReference type="ARBA" id="ARBA00023242"/>
    </source>
</evidence>
<comment type="catalytic activity">
    <reaction evidence="15">
        <text>an acyl-CoA + a 1,2-diacyl-sn-glycerol = a triacyl-sn-glycerol + CoA</text>
        <dbReference type="Rhea" id="RHEA:10868"/>
        <dbReference type="ChEBI" id="CHEBI:17815"/>
        <dbReference type="ChEBI" id="CHEBI:57287"/>
        <dbReference type="ChEBI" id="CHEBI:58342"/>
        <dbReference type="ChEBI" id="CHEBI:64615"/>
        <dbReference type="EC" id="2.3.1.20"/>
    </reaction>
</comment>
<evidence type="ECO:0000256" key="8">
    <source>
        <dbReference type="ARBA" id="ARBA00023015"/>
    </source>
</evidence>